<dbReference type="AlphaFoldDB" id="A0A8S1K016"/>
<keyword evidence="2" id="KW-1185">Reference proteome</keyword>
<name>A0A8S1K016_PARPR</name>
<dbReference type="Pfam" id="PF00995">
    <property type="entry name" value="Sec1"/>
    <property type="match status" value="1"/>
</dbReference>
<evidence type="ECO:0000313" key="2">
    <source>
        <dbReference type="Proteomes" id="UP000688137"/>
    </source>
</evidence>
<proteinExistence type="predicted"/>
<dbReference type="PANTHER" id="PTHR11679">
    <property type="entry name" value="VESICLE PROTEIN SORTING-ASSOCIATED"/>
    <property type="match status" value="1"/>
</dbReference>
<reference evidence="1" key="1">
    <citation type="submission" date="2021-01" db="EMBL/GenBank/DDBJ databases">
        <authorList>
            <consortium name="Genoscope - CEA"/>
            <person name="William W."/>
        </authorList>
    </citation>
    <scope>NUCLEOTIDE SEQUENCE</scope>
</reference>
<evidence type="ECO:0000313" key="1">
    <source>
        <dbReference type="EMBL" id="CAD8046370.1"/>
    </source>
</evidence>
<organism evidence="1 2">
    <name type="scientific">Paramecium primaurelia</name>
    <dbReference type="NCBI Taxonomy" id="5886"/>
    <lineage>
        <taxon>Eukaryota</taxon>
        <taxon>Sar</taxon>
        <taxon>Alveolata</taxon>
        <taxon>Ciliophora</taxon>
        <taxon>Intramacronucleata</taxon>
        <taxon>Oligohymenophorea</taxon>
        <taxon>Peniculida</taxon>
        <taxon>Parameciidae</taxon>
        <taxon>Paramecium</taxon>
    </lineage>
</organism>
<dbReference type="GO" id="GO:0016192">
    <property type="term" value="P:vesicle-mediated transport"/>
    <property type="evidence" value="ECO:0007669"/>
    <property type="project" value="InterPro"/>
</dbReference>
<dbReference type="Proteomes" id="UP000688137">
    <property type="component" value="Unassembled WGS sequence"/>
</dbReference>
<dbReference type="EMBL" id="CAJJDM010000007">
    <property type="protein sequence ID" value="CAD8046370.1"/>
    <property type="molecule type" value="Genomic_DNA"/>
</dbReference>
<dbReference type="InterPro" id="IPR001619">
    <property type="entry name" value="Sec1-like"/>
</dbReference>
<comment type="caution">
    <text evidence="1">The sequence shown here is derived from an EMBL/GenBank/DDBJ whole genome shotgun (WGS) entry which is preliminary data.</text>
</comment>
<accession>A0A8S1K016</accession>
<protein>
    <submittedName>
        <fullName evidence="1">Uncharacterized protein</fullName>
    </submittedName>
</protein>
<sequence length="416" mass="49417">MFQFIKDSFEQVASKVKQCGAPSNSIKVNLSQFEDHKSSFQTVIYQKYLKQKLSKKQFVGKKVLVIDQFIADMLNLVIESMQILKENGVDQIYYIDSDQLDVETNQIIFFVNPDRQYMKRIVRIIRNNQLANFNKKYLLIFCPRLNIVCKDYLEKEAVLGDLIISNFNFDLIPLANDQLSLEMNNCLRPLYIGQDMSILQTVAESIQRMELVHGKFKNIYAQGNFSKFVIDILKQKKQQGELIEDELSFKESKMHALLIIDGKIDFITPMLTPFTYEALINEEFSIKIKFHQYRYYQKQNCFKRQTKLNDSYYNKIKIMNIKQCQRILEDKRQNNKQMIQSMKQQDNKMNMSDMNQYLTKLKLLPKEQNIILHLNNLHYYRSFYKLTFKQIVRIHFIQYVRQLSSSCNTLNQVIIS</sequence>
<gene>
    <name evidence="1" type="ORF">PPRIM_AZ9-3.1.T0100318</name>
</gene>
<dbReference type="OMA" id="QIYYIDS"/>